<reference evidence="1" key="2">
    <citation type="submission" date="2022-06" db="UniProtKB">
        <authorList>
            <consortium name="EnsemblMetazoa"/>
        </authorList>
    </citation>
    <scope>IDENTIFICATION</scope>
    <source>
        <strain evidence="1">DF5081</strain>
    </source>
</reference>
<keyword evidence="2" id="KW-1185">Reference proteome</keyword>
<dbReference type="AlphaFoldDB" id="A0A8R1IMX1"/>
<proteinExistence type="predicted"/>
<reference evidence="2" key="1">
    <citation type="submission" date="2010-08" db="EMBL/GenBank/DDBJ databases">
        <authorList>
            <consortium name="Caenorhabditis japonica Sequencing Consortium"/>
            <person name="Wilson R.K."/>
        </authorList>
    </citation>
    <scope>NUCLEOTIDE SEQUENCE [LARGE SCALE GENOMIC DNA]</scope>
    <source>
        <strain evidence="2">DF5081</strain>
    </source>
</reference>
<accession>A0A8R1IMX1</accession>
<name>A0A8R1IMX1_CAEJA</name>
<organism evidence="1 2">
    <name type="scientific">Caenorhabditis japonica</name>
    <dbReference type="NCBI Taxonomy" id="281687"/>
    <lineage>
        <taxon>Eukaryota</taxon>
        <taxon>Metazoa</taxon>
        <taxon>Ecdysozoa</taxon>
        <taxon>Nematoda</taxon>
        <taxon>Chromadorea</taxon>
        <taxon>Rhabditida</taxon>
        <taxon>Rhabditina</taxon>
        <taxon>Rhabditomorpha</taxon>
        <taxon>Rhabditoidea</taxon>
        <taxon>Rhabditidae</taxon>
        <taxon>Peloderinae</taxon>
        <taxon>Caenorhabditis</taxon>
    </lineage>
</organism>
<evidence type="ECO:0000313" key="2">
    <source>
        <dbReference type="Proteomes" id="UP000005237"/>
    </source>
</evidence>
<sequence length="112" mass="12998">TWDDALRTEANKLCDSCGKREYNDAFRHYYIFYNESVNAVKSYTAGLDELLKTGQIEKMVDFSNKHSTPEVFKLERYVPTQNKIGCHSCRNCPFKLGSVDVEKYEWCLIGPK</sequence>
<dbReference type="EnsemblMetazoa" id="CJA39544.1">
    <property type="protein sequence ID" value="CJA39544.1"/>
    <property type="gene ID" value="WBGene00215391"/>
</dbReference>
<dbReference type="Proteomes" id="UP000005237">
    <property type="component" value="Unassembled WGS sequence"/>
</dbReference>
<protein>
    <submittedName>
        <fullName evidence="1">Uncharacterized protein</fullName>
    </submittedName>
</protein>
<evidence type="ECO:0000313" key="1">
    <source>
        <dbReference type="EnsemblMetazoa" id="CJA39544.1"/>
    </source>
</evidence>